<proteinExistence type="predicted"/>
<dbReference type="Pfam" id="PF06259">
    <property type="entry name" value="Abhydrolase_8"/>
    <property type="match status" value="1"/>
</dbReference>
<dbReference type="InterPro" id="IPR029058">
    <property type="entry name" value="AB_hydrolase_fold"/>
</dbReference>
<feature type="domain" description="DUF1023" evidence="3">
    <location>
        <begin position="100"/>
        <end position="260"/>
    </location>
</feature>
<dbReference type="SUPFAM" id="SSF53474">
    <property type="entry name" value="alpha/beta-Hydrolases"/>
    <property type="match status" value="1"/>
</dbReference>
<keyword evidence="2" id="KW-0732">Signal</keyword>
<feature type="signal peptide" evidence="2">
    <location>
        <begin position="1"/>
        <end position="31"/>
    </location>
</feature>
<reference evidence="4" key="1">
    <citation type="journal article" date="2010" name="Biopolymers">
        <title>Cloning large natural product gene clusters from the environment: piecing environmental DNA gene clusters back together with TAR.</title>
        <authorList>
            <person name="Kim J.H."/>
            <person name="Feng Z."/>
            <person name="Bauer J.D."/>
            <person name="Kallifidas D."/>
            <person name="Calle P.Y."/>
            <person name="Brady S.F."/>
        </authorList>
    </citation>
    <scope>NUCLEOTIDE SEQUENCE</scope>
</reference>
<organism evidence="4">
    <name type="scientific">uncultured soil bacterium</name>
    <dbReference type="NCBI Taxonomy" id="164851"/>
    <lineage>
        <taxon>Bacteria</taxon>
        <taxon>environmental samples</taxon>
    </lineage>
</organism>
<feature type="chain" id="PRO_5003158746" description="DUF1023 domain-containing protein" evidence="2">
    <location>
        <begin position="32"/>
        <end position="336"/>
    </location>
</feature>
<sequence>MASPGSRRNTLRRTLLAALISVSVAVPVSGAARPAAVPAPAPAPLAPMLAATPTALAERYAATRDGIRAAERMAVGHGDRKRAAELRTMAGPGRHFLSFDGRDGGRTVEVYGDLSRAERIAVLVPGSDTSLDKYWRLRRDSVALERELGEGSAVVAWLGYDTPATVSPGVTTPGRADDAAPELRKFVRQLQDLKPAARTSLVCHSYGSVVCGRAASGLEVADIVLYGSPGTGYDNAAALNTRATVWAGRGSTDWVANVPHAKLELPFATVGFGTDPVSPEFGARPFAAGDSGHSDYLKRDSVSLRNIARIVSGEAASGQAASGEPASGEARGSRHA</sequence>
<evidence type="ECO:0000256" key="1">
    <source>
        <dbReference type="SAM" id="MobiDB-lite"/>
    </source>
</evidence>
<feature type="region of interest" description="Disordered" evidence="1">
    <location>
        <begin position="314"/>
        <end position="336"/>
    </location>
</feature>
<dbReference type="ESTHER" id="9bact-e2d2h0">
    <property type="family name" value="Duf_1023"/>
</dbReference>
<feature type="compositionally biased region" description="Low complexity" evidence="1">
    <location>
        <begin position="314"/>
        <end position="330"/>
    </location>
</feature>
<name>E2D2H0_9BACT</name>
<dbReference type="InterPro" id="IPR010427">
    <property type="entry name" value="DUF1023"/>
</dbReference>
<accession>E2D2H0</accession>
<dbReference type="AlphaFoldDB" id="E2D2H0"/>
<dbReference type="PROSITE" id="PS51318">
    <property type="entry name" value="TAT"/>
    <property type="match status" value="1"/>
</dbReference>
<dbReference type="InterPro" id="IPR006311">
    <property type="entry name" value="TAT_signal"/>
</dbReference>
<dbReference type="EMBL" id="GQ475282">
    <property type="protein sequence ID" value="ADK54834.1"/>
    <property type="molecule type" value="Genomic_DNA"/>
</dbReference>
<protein>
    <recommendedName>
        <fullName evidence="3">DUF1023 domain-containing protein</fullName>
    </recommendedName>
</protein>
<evidence type="ECO:0000313" key="4">
    <source>
        <dbReference type="EMBL" id="ADK54834.1"/>
    </source>
</evidence>
<evidence type="ECO:0000259" key="3">
    <source>
        <dbReference type="Pfam" id="PF06259"/>
    </source>
</evidence>
<dbReference type="Gene3D" id="3.40.50.1820">
    <property type="entry name" value="alpha/beta hydrolase"/>
    <property type="match status" value="1"/>
</dbReference>
<evidence type="ECO:0000256" key="2">
    <source>
        <dbReference type="SAM" id="SignalP"/>
    </source>
</evidence>